<dbReference type="Proteomes" id="UP000295504">
    <property type="component" value="Unassembled WGS sequence"/>
</dbReference>
<dbReference type="SUPFAM" id="SSF82714">
    <property type="entry name" value="Multidrug efflux transporter AcrB TolC docking domain, DN and DC subdomains"/>
    <property type="match status" value="2"/>
</dbReference>
<reference evidence="2 3" key="1">
    <citation type="submission" date="2019-03" db="EMBL/GenBank/DDBJ databases">
        <title>Genomic Encyclopedia of Type Strains, Phase IV (KMG-IV): sequencing the most valuable type-strain genomes for metagenomic binning, comparative biology and taxonomic classification.</title>
        <authorList>
            <person name="Goeker M."/>
        </authorList>
    </citation>
    <scope>NUCLEOTIDE SEQUENCE [LARGE SCALE GENOMIC DNA]</scope>
    <source>
        <strain evidence="2 3">DSM 100013</strain>
    </source>
</reference>
<dbReference type="AlphaFoldDB" id="A0A4R2TFY0"/>
<evidence type="ECO:0000256" key="1">
    <source>
        <dbReference type="SAM" id="Phobius"/>
    </source>
</evidence>
<dbReference type="GO" id="GO:0005886">
    <property type="term" value="C:plasma membrane"/>
    <property type="evidence" value="ECO:0007669"/>
    <property type="project" value="TreeGrafter"/>
</dbReference>
<comment type="caution">
    <text evidence="2">The sequence shown here is derived from an EMBL/GenBank/DDBJ whole genome shotgun (WGS) entry which is preliminary data.</text>
</comment>
<proteinExistence type="predicted"/>
<organism evidence="2 3">
    <name type="scientific">Serpentinicella alkaliphila</name>
    <dbReference type="NCBI Taxonomy" id="1734049"/>
    <lineage>
        <taxon>Bacteria</taxon>
        <taxon>Bacillati</taxon>
        <taxon>Bacillota</taxon>
        <taxon>Clostridia</taxon>
        <taxon>Peptostreptococcales</taxon>
        <taxon>Natronincolaceae</taxon>
        <taxon>Serpentinicella</taxon>
    </lineage>
</organism>
<dbReference type="GO" id="GO:0042910">
    <property type="term" value="F:xenobiotic transmembrane transporter activity"/>
    <property type="evidence" value="ECO:0007669"/>
    <property type="project" value="TreeGrafter"/>
</dbReference>
<gene>
    <name evidence="2" type="ORF">EDD79_10157</name>
</gene>
<dbReference type="EMBL" id="SLYC01000015">
    <property type="protein sequence ID" value="TCQ02490.1"/>
    <property type="molecule type" value="Genomic_DNA"/>
</dbReference>
<feature type="transmembrane region" description="Helical" evidence="1">
    <location>
        <begin position="331"/>
        <end position="350"/>
    </location>
</feature>
<dbReference type="InterPro" id="IPR027463">
    <property type="entry name" value="AcrB_DN_DC_subdom"/>
</dbReference>
<feature type="transmembrane region" description="Helical" evidence="1">
    <location>
        <begin position="959"/>
        <end position="980"/>
    </location>
</feature>
<feature type="transmembrane region" description="Helical" evidence="1">
    <location>
        <begin position="357"/>
        <end position="377"/>
    </location>
</feature>
<feature type="transmembrane region" description="Helical" evidence="1">
    <location>
        <begin position="992"/>
        <end position="1016"/>
    </location>
</feature>
<dbReference type="InterPro" id="IPR001036">
    <property type="entry name" value="Acrflvin-R"/>
</dbReference>
<dbReference type="SUPFAM" id="SSF82866">
    <property type="entry name" value="Multidrug efflux transporter AcrB transmembrane domain"/>
    <property type="match status" value="2"/>
</dbReference>
<accession>A0A4R2TFY0</accession>
<feature type="transmembrane region" description="Helical" evidence="1">
    <location>
        <begin position="912"/>
        <end position="938"/>
    </location>
</feature>
<evidence type="ECO:0000313" key="3">
    <source>
        <dbReference type="Proteomes" id="UP000295504"/>
    </source>
</evidence>
<dbReference type="RefSeq" id="WP_132848374.1">
    <property type="nucleotide sequence ID" value="NZ_CP058648.1"/>
</dbReference>
<dbReference type="PANTHER" id="PTHR32063">
    <property type="match status" value="1"/>
</dbReference>
<feature type="transmembrane region" description="Helical" evidence="1">
    <location>
        <begin position="857"/>
        <end position="876"/>
    </location>
</feature>
<feature type="transmembrane region" description="Helical" evidence="1">
    <location>
        <begin position="460"/>
        <end position="479"/>
    </location>
</feature>
<dbReference type="SUPFAM" id="SSF82693">
    <property type="entry name" value="Multidrug efflux transporter AcrB pore domain, PN1, PN2, PC1 and PC2 subdomains"/>
    <property type="match status" value="3"/>
</dbReference>
<feature type="transmembrane region" description="Helical" evidence="1">
    <location>
        <begin position="883"/>
        <end position="906"/>
    </location>
</feature>
<keyword evidence="1" id="KW-0812">Transmembrane</keyword>
<keyword evidence="3" id="KW-1185">Reference proteome</keyword>
<dbReference type="Gene3D" id="3.30.70.1320">
    <property type="entry name" value="Multidrug efflux transporter AcrB pore domain like"/>
    <property type="match status" value="1"/>
</dbReference>
<feature type="transmembrane region" description="Helical" evidence="1">
    <location>
        <begin position="383"/>
        <end position="407"/>
    </location>
</feature>
<dbReference type="Gene3D" id="3.30.2090.10">
    <property type="entry name" value="Multidrug efflux transporter AcrB TolC docking domain, DN and DC subdomains"/>
    <property type="match status" value="2"/>
</dbReference>
<dbReference type="Gene3D" id="3.30.70.1440">
    <property type="entry name" value="Multidrug efflux transporter AcrB pore domain"/>
    <property type="match status" value="1"/>
</dbReference>
<keyword evidence="1" id="KW-0472">Membrane</keyword>
<dbReference type="Gene3D" id="1.20.1640.10">
    <property type="entry name" value="Multidrug efflux transporter AcrB transmembrane domain"/>
    <property type="match status" value="2"/>
</dbReference>
<evidence type="ECO:0000313" key="2">
    <source>
        <dbReference type="EMBL" id="TCQ02490.1"/>
    </source>
</evidence>
<protein>
    <submittedName>
        <fullName evidence="2">HAE1 family hydrophobic/amphiphilic exporter-1</fullName>
    </submittedName>
</protein>
<feature type="transmembrane region" description="Helical" evidence="1">
    <location>
        <begin position="428"/>
        <end position="448"/>
    </location>
</feature>
<dbReference type="PANTHER" id="PTHR32063:SF0">
    <property type="entry name" value="SWARMING MOTILITY PROTEIN SWRC"/>
    <property type="match status" value="1"/>
</dbReference>
<dbReference type="Pfam" id="PF00873">
    <property type="entry name" value="ACR_tran"/>
    <property type="match status" value="1"/>
</dbReference>
<feature type="transmembrane region" description="Helical" evidence="1">
    <location>
        <begin position="12"/>
        <end position="30"/>
    </location>
</feature>
<feature type="transmembrane region" description="Helical" evidence="1">
    <location>
        <begin position="535"/>
        <end position="556"/>
    </location>
</feature>
<dbReference type="OrthoDB" id="9757876at2"/>
<sequence>MNFSKLSVKRPVMITMIMLIIVLLGGISLTKLPVDLYPAMEIPVAIVSTSYSGVGPHEIENLITRPIEGAISTVSNIDNISSRSSLGSSVVIVQFNYGTDMNFATLEMREKIDLIKGFLPDGINNPMVLTIDPNAFPIIQLSLTNGEDLAALQILAEDTIKPRIERIEGVASVDVTGGYTNEIHVRANQQMLNSLGVNLTQLAQIIGASNMNLPGGNVIHGEKELTIRTMGEFKTIEEIRETPVTLPGGAIVLLGDLAEIELTPKQVSTISRTNGKDSINISIQKQSDSNTVAVASLVHEEIEKLRNEYGNVEITIVSDESKYITGAIDNVFKSVILGGIFAILVLYLFLRNIRSTLIIGTSIPIAVIATFALLYFGNITLNLMTLGGLALGVGMLVDNAIVVLENIYRLRTEGYSRKEAASLGASEVAMAVTASTLTTIAVFLPIVFVEGMISSFFKELALAVTFSLVASLVVSLTLIPMLSSKMLKVDNTDVKERKGIRKLFKYFYDTFDKVFIGLENAYKNVLNWSLGHRKITIFLAILIFIGSLSSVFFIGFEFFPQSDEGQVNISVSLPTGAELHEINEVLLEIEENIKSVEEIDIVFSSAGGGGLMGMGGGGANVTVTLTKLKERERSSKEVADEIRQLVKDIPGAEIAVSEASNAMGGMGGDPISISIKGDNLETLQEISEDFKRLVESVNDTREITTSFSEGIPEVLIYIDKHNAATYGLTTAQIANSVRNATTGITATRFKSNGDEIDVIIKGEENVKESLRNLEQMSIPTNTGGNIPLNQVANVAVELGPIRINRQDQQRVVSISGQIGDRDLRSVTQDIDNLLKTYEMPNGYSYTLGGQNQQMNDAFADLTLALVLAIVLIYMVMAAQFESLLHPFTIILSVPIALAGALLGLLITGKALGITALIGVIILAGIVVNNGIVLVDYINTLREAGKDRAEAITTAGRVRLRPILMTTLTTILGLLPLSIGIGEGAEMQAPMGIVVISGLLLSTVLTLVLIPIVYTVVDDISVRVKAKVKGRKKEEKELLGHQ</sequence>
<name>A0A4R2TFY0_9FIRM</name>
<keyword evidence="1" id="KW-1133">Transmembrane helix</keyword>
<dbReference type="PRINTS" id="PR00702">
    <property type="entry name" value="ACRIFLAVINRP"/>
</dbReference>
<dbReference type="Gene3D" id="3.30.70.1430">
    <property type="entry name" value="Multidrug efflux transporter AcrB pore domain"/>
    <property type="match status" value="2"/>
</dbReference>